<dbReference type="Proteomes" id="UP001219518">
    <property type="component" value="Unassembled WGS sequence"/>
</dbReference>
<keyword evidence="1" id="KW-0812">Transmembrane</keyword>
<keyword evidence="3" id="KW-0808">Transferase</keyword>
<evidence type="ECO:0000256" key="2">
    <source>
        <dbReference type="SAM" id="SignalP"/>
    </source>
</evidence>
<keyword evidence="3" id="KW-0418">Kinase</keyword>
<keyword evidence="4" id="KW-1185">Reference proteome</keyword>
<protein>
    <submittedName>
        <fullName evidence="3">Uridylate kinase</fullName>
    </submittedName>
</protein>
<keyword evidence="1" id="KW-1133">Transmembrane helix</keyword>
<dbReference type="GO" id="GO:0016301">
    <property type="term" value="F:kinase activity"/>
    <property type="evidence" value="ECO:0007669"/>
    <property type="project" value="UniProtKB-KW"/>
</dbReference>
<feature type="chain" id="PRO_5042183008" evidence="2">
    <location>
        <begin position="38"/>
        <end position="313"/>
    </location>
</feature>
<dbReference type="AlphaFoldDB" id="A0AAE1HKP1"/>
<proteinExistence type="predicted"/>
<keyword evidence="2" id="KW-0732">Signal</keyword>
<evidence type="ECO:0000256" key="1">
    <source>
        <dbReference type="SAM" id="Phobius"/>
    </source>
</evidence>
<reference evidence="3" key="1">
    <citation type="submission" date="2021-07" db="EMBL/GenBank/DDBJ databases">
        <authorList>
            <person name="Catto M.A."/>
            <person name="Jacobson A."/>
            <person name="Kennedy G."/>
            <person name="Labadie P."/>
            <person name="Hunt B.G."/>
            <person name="Srinivasan R."/>
        </authorList>
    </citation>
    <scope>NUCLEOTIDE SEQUENCE</scope>
    <source>
        <strain evidence="3">PL_HMW_Pooled</strain>
        <tissue evidence="3">Head</tissue>
    </source>
</reference>
<organism evidence="3 4">
    <name type="scientific">Frankliniella fusca</name>
    <dbReference type="NCBI Taxonomy" id="407009"/>
    <lineage>
        <taxon>Eukaryota</taxon>
        <taxon>Metazoa</taxon>
        <taxon>Ecdysozoa</taxon>
        <taxon>Arthropoda</taxon>
        <taxon>Hexapoda</taxon>
        <taxon>Insecta</taxon>
        <taxon>Pterygota</taxon>
        <taxon>Neoptera</taxon>
        <taxon>Paraneoptera</taxon>
        <taxon>Thysanoptera</taxon>
        <taxon>Terebrantia</taxon>
        <taxon>Thripoidea</taxon>
        <taxon>Thripidae</taxon>
        <taxon>Frankliniella</taxon>
    </lineage>
</organism>
<dbReference type="EMBL" id="JAHWGI010001134">
    <property type="protein sequence ID" value="KAK3923052.1"/>
    <property type="molecule type" value="Genomic_DNA"/>
</dbReference>
<evidence type="ECO:0000313" key="3">
    <source>
        <dbReference type="EMBL" id="KAK3923052.1"/>
    </source>
</evidence>
<comment type="caution">
    <text evidence="3">The sequence shown here is derived from an EMBL/GenBank/DDBJ whole genome shotgun (WGS) entry which is preliminary data.</text>
</comment>
<evidence type="ECO:0000313" key="4">
    <source>
        <dbReference type="Proteomes" id="UP001219518"/>
    </source>
</evidence>
<gene>
    <name evidence="3" type="ORF">KUF71_001711</name>
</gene>
<name>A0AAE1HKP1_9NEOP</name>
<sequence length="313" mass="32083">MSRVAGTMGLPLGPARPSPLLLPLVAGLLLAVRGALAGDVDLSFRTEPVAASPGRAERRLDLGVGSGQRQRRPKLITFSTDSSQIGVELGFTVPLLKVPLQGARTSAAGAAGGTGPGMPGSASPLFKQPIDVNIGALFVAGSMLLTVMGIVPAVYEAFAKPRARPPHSLQARSASGEDTDAGAFAEAPGWLREADAEAKQLLRSAEAALARQGIDAWSCGGRALCAALAGAARRVRAGGAAAAPMDLVLHGLARSSWVEEWTAGTRLQGAASGQEDTDHCVRRFAKCSLPAGVAALLGSQEETDRSEENVVTP</sequence>
<reference evidence="3" key="2">
    <citation type="journal article" date="2023" name="BMC Genomics">
        <title>Pest status, molecular evolution, and epigenetic factors derived from the genome assembly of Frankliniella fusca, a thysanopteran phytovirus vector.</title>
        <authorList>
            <person name="Catto M.A."/>
            <person name="Labadie P.E."/>
            <person name="Jacobson A.L."/>
            <person name="Kennedy G.G."/>
            <person name="Srinivasan R."/>
            <person name="Hunt B.G."/>
        </authorList>
    </citation>
    <scope>NUCLEOTIDE SEQUENCE</scope>
    <source>
        <strain evidence="3">PL_HMW_Pooled</strain>
    </source>
</reference>
<feature type="signal peptide" evidence="2">
    <location>
        <begin position="1"/>
        <end position="37"/>
    </location>
</feature>
<keyword evidence="1" id="KW-0472">Membrane</keyword>
<accession>A0AAE1HKP1</accession>
<feature type="transmembrane region" description="Helical" evidence="1">
    <location>
        <begin position="134"/>
        <end position="155"/>
    </location>
</feature>